<keyword evidence="4" id="KW-0675">Receptor</keyword>
<dbReference type="GO" id="GO:0003676">
    <property type="term" value="F:nucleic acid binding"/>
    <property type="evidence" value="ECO:0007669"/>
    <property type="project" value="InterPro"/>
</dbReference>
<dbReference type="Proteomes" id="UP001454036">
    <property type="component" value="Unassembled WGS sequence"/>
</dbReference>
<dbReference type="EMBL" id="BAABME010010396">
    <property type="protein sequence ID" value="GAA0178239.1"/>
    <property type="molecule type" value="Genomic_DNA"/>
</dbReference>
<accession>A0AAV3RKC8</accession>
<dbReference type="InterPro" id="IPR036397">
    <property type="entry name" value="RNaseH_sf"/>
</dbReference>
<evidence type="ECO:0000256" key="2">
    <source>
        <dbReference type="ARBA" id="ARBA00022801"/>
    </source>
</evidence>
<name>A0AAV3RKC8_LITER</name>
<proteinExistence type="predicted"/>
<dbReference type="InterPro" id="IPR039537">
    <property type="entry name" value="Retrotran_Ty1/copia-like"/>
</dbReference>
<dbReference type="PANTHER" id="PTHR42648:SF31">
    <property type="entry name" value="RNA-DIRECTED DNA POLYMERASE"/>
    <property type="match status" value="1"/>
</dbReference>
<dbReference type="GO" id="GO:0046872">
    <property type="term" value="F:metal ion binding"/>
    <property type="evidence" value="ECO:0007669"/>
    <property type="project" value="UniProtKB-KW"/>
</dbReference>
<evidence type="ECO:0000313" key="5">
    <source>
        <dbReference type="Proteomes" id="UP001454036"/>
    </source>
</evidence>
<dbReference type="SUPFAM" id="SSF53098">
    <property type="entry name" value="Ribonuclease H-like"/>
    <property type="match status" value="1"/>
</dbReference>
<dbReference type="InterPro" id="IPR025724">
    <property type="entry name" value="GAG-pre-integrase_dom"/>
</dbReference>
<dbReference type="Gene3D" id="3.30.420.10">
    <property type="entry name" value="Ribonuclease H-like superfamily/Ribonuclease H"/>
    <property type="match status" value="1"/>
</dbReference>
<dbReference type="InterPro" id="IPR013103">
    <property type="entry name" value="RVT_2"/>
</dbReference>
<keyword evidence="2" id="KW-0378">Hydrolase</keyword>
<dbReference type="Pfam" id="PF07727">
    <property type="entry name" value="RVT_2"/>
    <property type="match status" value="1"/>
</dbReference>
<reference evidence="4 5" key="1">
    <citation type="submission" date="2024-01" db="EMBL/GenBank/DDBJ databases">
        <title>The complete chloroplast genome sequence of Lithospermum erythrorhizon: insights into the phylogenetic relationship among Boraginaceae species and the maternal lineages of purple gromwells.</title>
        <authorList>
            <person name="Okada T."/>
            <person name="Watanabe K."/>
        </authorList>
    </citation>
    <scope>NUCLEOTIDE SEQUENCE [LARGE SCALE GENOMIC DNA]</scope>
</reference>
<evidence type="ECO:0000256" key="1">
    <source>
        <dbReference type="ARBA" id="ARBA00022723"/>
    </source>
</evidence>
<evidence type="ECO:0000313" key="4">
    <source>
        <dbReference type="EMBL" id="GAA0178239.1"/>
    </source>
</evidence>
<dbReference type="InterPro" id="IPR001584">
    <property type="entry name" value="Integrase_cat-core"/>
</dbReference>
<feature type="domain" description="Integrase catalytic" evidence="3">
    <location>
        <begin position="250"/>
        <end position="359"/>
    </location>
</feature>
<dbReference type="Pfam" id="PF00665">
    <property type="entry name" value="rve"/>
    <property type="match status" value="1"/>
</dbReference>
<gene>
    <name evidence="4" type="ORF">LIER_29813</name>
</gene>
<dbReference type="PANTHER" id="PTHR42648">
    <property type="entry name" value="TRANSPOSASE, PUTATIVE-RELATED"/>
    <property type="match status" value="1"/>
</dbReference>
<keyword evidence="1" id="KW-0479">Metal-binding</keyword>
<evidence type="ECO:0000259" key="3">
    <source>
        <dbReference type="PROSITE" id="PS50994"/>
    </source>
</evidence>
<dbReference type="Pfam" id="PF13976">
    <property type="entry name" value="gag_pre-integrs"/>
    <property type="match status" value="1"/>
</dbReference>
<dbReference type="GO" id="GO:0015074">
    <property type="term" value="P:DNA integration"/>
    <property type="evidence" value="ECO:0007669"/>
    <property type="project" value="InterPro"/>
</dbReference>
<comment type="caution">
    <text evidence="4">The sequence shown here is derived from an EMBL/GenBank/DDBJ whole genome shotgun (WGS) entry which is preliminary data.</text>
</comment>
<keyword evidence="4" id="KW-0472">Membrane</keyword>
<organism evidence="4 5">
    <name type="scientific">Lithospermum erythrorhizon</name>
    <name type="common">Purple gromwell</name>
    <name type="synonym">Lithospermum officinale var. erythrorhizon</name>
    <dbReference type="NCBI Taxonomy" id="34254"/>
    <lineage>
        <taxon>Eukaryota</taxon>
        <taxon>Viridiplantae</taxon>
        <taxon>Streptophyta</taxon>
        <taxon>Embryophyta</taxon>
        <taxon>Tracheophyta</taxon>
        <taxon>Spermatophyta</taxon>
        <taxon>Magnoliopsida</taxon>
        <taxon>eudicotyledons</taxon>
        <taxon>Gunneridae</taxon>
        <taxon>Pentapetalae</taxon>
        <taxon>asterids</taxon>
        <taxon>lamiids</taxon>
        <taxon>Boraginales</taxon>
        <taxon>Boraginaceae</taxon>
        <taxon>Boraginoideae</taxon>
        <taxon>Lithospermeae</taxon>
        <taxon>Lithospermum</taxon>
    </lineage>
</organism>
<protein>
    <submittedName>
        <fullName evidence="4">Transmembrane signal receptor</fullName>
    </submittedName>
</protein>
<keyword evidence="5" id="KW-1185">Reference proteome</keyword>
<dbReference type="InterPro" id="IPR012337">
    <property type="entry name" value="RNaseH-like_sf"/>
</dbReference>
<dbReference type="AlphaFoldDB" id="A0AAV3RKC8"/>
<dbReference type="PROSITE" id="PS50994">
    <property type="entry name" value="INTEGRASE"/>
    <property type="match status" value="1"/>
</dbReference>
<dbReference type="GO" id="GO:0016787">
    <property type="term" value="F:hydrolase activity"/>
    <property type="evidence" value="ECO:0007669"/>
    <property type="project" value="UniProtKB-KW"/>
</dbReference>
<dbReference type="Pfam" id="PF25597">
    <property type="entry name" value="SH3_retrovirus"/>
    <property type="match status" value="1"/>
</dbReference>
<keyword evidence="4" id="KW-0812">Transmembrane</keyword>
<dbReference type="InterPro" id="IPR057670">
    <property type="entry name" value="SH3_retrovirus"/>
</dbReference>
<sequence length="721" mass="81496">MKEKVNSVQELNTPLKGGLAGPSELQSMISTLIQQGVGKAMKGKCASSSNGTQVEANLAGFEYFAGSTIPQNLFNGKDFWIIDSGATTHMCNEVVKLGGEIVLHNKLILKECLHVPSFKYNLLSVSKAAQNSGICFKFCANYCLLQACDSSKIIAIAEAEKGLYVLTDHSFDSVVIQCFISGCDSLSKHYSYSVSVSKEEARLWHSRLGHVSNEVLKKMFNVEFSNNKEPCFVCPLAKQQRMIFNKKSEHSTIPFELVHIDVWGPYKVPTRMDTKYFLTLVEDHSRSTWTALLNSKMQVLSAFRNFINMVTRQFDRQIKKVRTDNGSEFISNDFQSLLLEQGILHYKTCVYTPQQNGVIYGKEADLSNLKCFGCLCYATNNIPSKQKSDHRASVCVFLGYPNDDKGYKRLDLKSNELIISRNVKFFENVYPFDTSFHKHSLVPVEVPDRIPSEERDNVPPESVVIEQHPEVTISGTKRVRKPSVWLNDYEVMQSDHEQSSVQWIEIQALELNKTWDVVPLPADQTSIGCKWVYKIKRKTDGSIDKYKACLVAMGYNQIEVVDYFDSFSPLAKTVTVRIVLALTVAKSWILHQMDINNAFLDEDIYVSTKRLQTGTAREVHAVSYRVSLEGRIACGEVFERSSSEAEYRSAVVCVCELKWISYVMQDMDQPIQLPISLHCNRFVKPVFIPSKSQLADSFIKALPAPMHKDLLYKMSFLPAPS</sequence>